<dbReference type="GO" id="GO:0046872">
    <property type="term" value="F:metal ion binding"/>
    <property type="evidence" value="ECO:0007669"/>
    <property type="project" value="UniProtKB-KW"/>
</dbReference>
<evidence type="ECO:0000256" key="4">
    <source>
        <dbReference type="ARBA" id="ARBA00022723"/>
    </source>
</evidence>
<dbReference type="Proteomes" id="UP000285636">
    <property type="component" value="Unassembled WGS sequence"/>
</dbReference>
<gene>
    <name evidence="10" type="ORF">BK660_27480</name>
</gene>
<evidence type="ECO:0000256" key="3">
    <source>
        <dbReference type="ARBA" id="ARBA00022617"/>
    </source>
</evidence>
<dbReference type="Pfam" id="PF01077">
    <property type="entry name" value="NIR_SIR"/>
    <property type="match status" value="2"/>
</dbReference>
<dbReference type="PANTHER" id="PTHR32439:SF0">
    <property type="entry name" value="FERREDOXIN--NITRITE REDUCTASE, CHLOROPLASTIC"/>
    <property type="match status" value="1"/>
</dbReference>
<evidence type="ECO:0000256" key="7">
    <source>
        <dbReference type="ARBA" id="ARBA00023014"/>
    </source>
</evidence>
<keyword evidence="6" id="KW-0408">Iron</keyword>
<dbReference type="InterPro" id="IPR006067">
    <property type="entry name" value="NO2/SO3_Rdtase_4Fe4S_dom"/>
</dbReference>
<dbReference type="InterPro" id="IPR045854">
    <property type="entry name" value="NO2/SO3_Rdtase_4Fe4S_sf"/>
</dbReference>
<dbReference type="RefSeq" id="WP_123436213.1">
    <property type="nucleotide sequence ID" value="NZ_MOBK01000017.1"/>
</dbReference>
<evidence type="ECO:0000256" key="5">
    <source>
        <dbReference type="ARBA" id="ARBA00023002"/>
    </source>
</evidence>
<dbReference type="InterPro" id="IPR006066">
    <property type="entry name" value="NO2/SO3_Rdtase_FeS/sirohaem_BS"/>
</dbReference>
<dbReference type="Gene3D" id="3.90.480.20">
    <property type="match status" value="1"/>
</dbReference>
<dbReference type="PRINTS" id="PR00397">
    <property type="entry name" value="SIROHAEM"/>
</dbReference>
<dbReference type="GO" id="GO:0020037">
    <property type="term" value="F:heme binding"/>
    <property type="evidence" value="ECO:0007669"/>
    <property type="project" value="InterPro"/>
</dbReference>
<dbReference type="Pfam" id="PF03460">
    <property type="entry name" value="NIR_SIR_ferr"/>
    <property type="match status" value="2"/>
</dbReference>
<evidence type="ECO:0000256" key="6">
    <source>
        <dbReference type="ARBA" id="ARBA00023004"/>
    </source>
</evidence>
<evidence type="ECO:0000313" key="11">
    <source>
        <dbReference type="Proteomes" id="UP000285636"/>
    </source>
</evidence>
<dbReference type="PANTHER" id="PTHR32439">
    <property type="entry name" value="FERREDOXIN--NITRITE REDUCTASE, CHLOROPLASTIC"/>
    <property type="match status" value="1"/>
</dbReference>
<keyword evidence="4" id="KW-0479">Metal-binding</keyword>
<dbReference type="InterPro" id="IPR036136">
    <property type="entry name" value="Nit/Sulf_reduc_fer-like_dom_sf"/>
</dbReference>
<dbReference type="InterPro" id="IPR051329">
    <property type="entry name" value="NIR_SIR_4Fe-4S"/>
</dbReference>
<dbReference type="InterPro" id="IPR005117">
    <property type="entry name" value="NiRdtase/SiRdtase_haem-b_fer"/>
</dbReference>
<feature type="domain" description="Nitrite/Sulfite reductase ferredoxin-like" evidence="9">
    <location>
        <begin position="345"/>
        <end position="394"/>
    </location>
</feature>
<name>A0A423HQP1_9PSED</name>
<protein>
    <submittedName>
        <fullName evidence="10">Sulfite reductase</fullName>
    </submittedName>
</protein>
<feature type="domain" description="Nitrite/Sulfite reductase ferredoxin-like" evidence="9">
    <location>
        <begin position="48"/>
        <end position="111"/>
    </location>
</feature>
<dbReference type="EMBL" id="MOBK01000017">
    <property type="protein sequence ID" value="RON15513.1"/>
    <property type="molecule type" value="Genomic_DNA"/>
</dbReference>
<keyword evidence="2" id="KW-0004">4Fe-4S</keyword>
<sequence>MYQYDDYDRALVFERVAQFRDQVERFLAGELSEEEFLPLRLQNGLYLQKHAYMLRVAIPYGTLSAAQLRTLASIARDYDRGYGHFTTRQNMQFNWIELAQVPDILERLAEVEMHAIQTSGNCVRNITTEAFAGVAEDELLDPRPFAEILRQWSTINPEFLYLPRKFKIAICSAEQDRAAIMMHDIGLYLYRDDDGQMLLRVIVGGGLGRTPILGLQIREGLPWQHLLSYVEAVLRVYNRYGRRDNKYKARIKILVKALGIETFAKEVEEEWQHLMDGPAQLTEAEYERVASAFVPPDYRSLPDVDLAFGTRMADNPAFARWVARNVQPHKVAGYTSAVLSTKPGIASPPGDVTDAQMTAVAEWSERFGFGEIRIAHEQNIVLPDVPKADLYALWCLANEQGLGCANIGLLTDIIACPGGDFCALANAKSIPITHAIQARFEDLDYLHDLGDISLNISGCMNACGHHHIGNIGILGVDKNGSEWYQITLGGSQGKNSALGKVIGPSFSAAEVPEVIERIVHTFVSYRESEELFVDTLQRIGLEPFKEQVYPKVLEEPA</sequence>
<evidence type="ECO:0000259" key="9">
    <source>
        <dbReference type="Pfam" id="PF03460"/>
    </source>
</evidence>
<keyword evidence="3" id="KW-0349">Heme</keyword>
<evidence type="ECO:0000313" key="10">
    <source>
        <dbReference type="EMBL" id="RON15513.1"/>
    </source>
</evidence>
<evidence type="ECO:0000259" key="8">
    <source>
        <dbReference type="Pfam" id="PF01077"/>
    </source>
</evidence>
<feature type="domain" description="Nitrite/sulphite reductase 4Fe-4S" evidence="8">
    <location>
        <begin position="119"/>
        <end position="273"/>
    </location>
</feature>
<accession>A0A423HQP1</accession>
<dbReference type="GO" id="GO:0016491">
    <property type="term" value="F:oxidoreductase activity"/>
    <property type="evidence" value="ECO:0007669"/>
    <property type="project" value="UniProtKB-KW"/>
</dbReference>
<feature type="domain" description="Nitrite/sulphite reductase 4Fe-4S" evidence="8">
    <location>
        <begin position="412"/>
        <end position="548"/>
    </location>
</feature>
<dbReference type="AlphaFoldDB" id="A0A423HQP1"/>
<dbReference type="SUPFAM" id="SSF56014">
    <property type="entry name" value="Nitrite and sulphite reductase 4Fe-4S domain-like"/>
    <property type="match status" value="2"/>
</dbReference>
<keyword evidence="5" id="KW-0560">Oxidoreductase</keyword>
<evidence type="ECO:0000256" key="1">
    <source>
        <dbReference type="ARBA" id="ARBA00010429"/>
    </source>
</evidence>
<dbReference type="SUPFAM" id="SSF55124">
    <property type="entry name" value="Nitrite/Sulfite reductase N-terminal domain-like"/>
    <property type="match status" value="2"/>
</dbReference>
<dbReference type="Gene3D" id="3.90.480.10">
    <property type="entry name" value="Sulfite Reductase Hemoprotein,Domain 2"/>
    <property type="match status" value="1"/>
</dbReference>
<evidence type="ECO:0000256" key="2">
    <source>
        <dbReference type="ARBA" id="ARBA00022485"/>
    </source>
</evidence>
<organism evidence="10 11">
    <name type="scientific">Pseudomonas brassicacearum</name>
    <dbReference type="NCBI Taxonomy" id="930166"/>
    <lineage>
        <taxon>Bacteria</taxon>
        <taxon>Pseudomonadati</taxon>
        <taxon>Pseudomonadota</taxon>
        <taxon>Gammaproteobacteria</taxon>
        <taxon>Pseudomonadales</taxon>
        <taxon>Pseudomonadaceae</taxon>
        <taxon>Pseudomonas</taxon>
    </lineage>
</organism>
<comment type="caution">
    <text evidence="10">The sequence shown here is derived from an EMBL/GenBank/DDBJ whole genome shotgun (WGS) entry which is preliminary data.</text>
</comment>
<dbReference type="GO" id="GO:0051539">
    <property type="term" value="F:4 iron, 4 sulfur cluster binding"/>
    <property type="evidence" value="ECO:0007669"/>
    <property type="project" value="UniProtKB-KW"/>
</dbReference>
<reference evidence="10 11" key="1">
    <citation type="submission" date="2016-10" db="EMBL/GenBank/DDBJ databases">
        <title>Comparative genome analysis of multiple Pseudomonas spp. focuses on biocontrol and plant growth promoting traits.</title>
        <authorList>
            <person name="Tao X.-Y."/>
            <person name="Taylor C.G."/>
        </authorList>
    </citation>
    <scope>NUCLEOTIDE SEQUENCE [LARGE SCALE GENOMIC DNA]</scope>
    <source>
        <strain evidence="10 11">38D7</strain>
    </source>
</reference>
<dbReference type="Gene3D" id="3.30.413.10">
    <property type="entry name" value="Sulfite Reductase Hemoprotein, domain 1"/>
    <property type="match status" value="2"/>
</dbReference>
<proteinExistence type="inferred from homology"/>
<keyword evidence="7" id="KW-0411">Iron-sulfur</keyword>
<comment type="similarity">
    <text evidence="1">Belongs to the nitrite and sulfite reductase 4Fe-4S domain family.</text>
</comment>